<feature type="signal peptide" evidence="1">
    <location>
        <begin position="1"/>
        <end position="22"/>
    </location>
</feature>
<name>A0A917NX75_9PROT</name>
<reference evidence="2" key="1">
    <citation type="journal article" date="2014" name="Int. J. Syst. Evol. Microbiol.">
        <title>Complete genome sequence of Corynebacterium casei LMG S-19264T (=DSM 44701T), isolated from a smear-ripened cheese.</title>
        <authorList>
            <consortium name="US DOE Joint Genome Institute (JGI-PGF)"/>
            <person name="Walter F."/>
            <person name="Albersmeier A."/>
            <person name="Kalinowski J."/>
            <person name="Ruckert C."/>
        </authorList>
    </citation>
    <scope>NUCLEOTIDE SEQUENCE</scope>
    <source>
        <strain evidence="2">CGMCC 1.3617</strain>
    </source>
</reference>
<feature type="chain" id="PRO_5037642355" evidence="1">
    <location>
        <begin position="23"/>
        <end position="235"/>
    </location>
</feature>
<evidence type="ECO:0000313" key="3">
    <source>
        <dbReference type="Proteomes" id="UP000661507"/>
    </source>
</evidence>
<proteinExistence type="predicted"/>
<accession>A0A917NX75</accession>
<keyword evidence="1" id="KW-0732">Signal</keyword>
<evidence type="ECO:0000256" key="1">
    <source>
        <dbReference type="SAM" id="SignalP"/>
    </source>
</evidence>
<comment type="caution">
    <text evidence="2">The sequence shown here is derived from an EMBL/GenBank/DDBJ whole genome shotgun (WGS) entry which is preliminary data.</text>
</comment>
<dbReference type="AlphaFoldDB" id="A0A917NX75"/>
<keyword evidence="3" id="KW-1185">Reference proteome</keyword>
<evidence type="ECO:0000313" key="2">
    <source>
        <dbReference type="EMBL" id="GGJ37192.1"/>
    </source>
</evidence>
<organism evidence="2 3">
    <name type="scientific">Neoroseomonas lacus</name>
    <dbReference type="NCBI Taxonomy" id="287609"/>
    <lineage>
        <taxon>Bacteria</taxon>
        <taxon>Pseudomonadati</taxon>
        <taxon>Pseudomonadota</taxon>
        <taxon>Alphaproteobacteria</taxon>
        <taxon>Acetobacterales</taxon>
        <taxon>Acetobacteraceae</taxon>
        <taxon>Neoroseomonas</taxon>
    </lineage>
</organism>
<dbReference type="Proteomes" id="UP000661507">
    <property type="component" value="Unassembled WGS sequence"/>
</dbReference>
<sequence>MRFTGIRLAILSLGLASTPVLAQVQTTPLPGSPVYTSPTVPPTGSAAQVTPAPGVGVAPGTPYSPTVSTAPAFVPPTAPTGSASVIHNAPGVGEALQINPAPTPVAPAYAGPVVASPPIRGAAPNPALPLQGEVLNGGDRTSVVADAVAPSGSPSALLGQAEQAARQGKLALASELVERAESLLLTRSTIAGTETVPVRDGAVARMAQARVALGRSDVNTATALMAEAASMARGM</sequence>
<protein>
    <submittedName>
        <fullName evidence="2">Uncharacterized protein</fullName>
    </submittedName>
</protein>
<dbReference type="EMBL" id="BMKW01000015">
    <property type="protein sequence ID" value="GGJ37192.1"/>
    <property type="molecule type" value="Genomic_DNA"/>
</dbReference>
<gene>
    <name evidence="2" type="ORF">GCM10011320_51080</name>
</gene>
<reference evidence="2" key="2">
    <citation type="submission" date="2020-09" db="EMBL/GenBank/DDBJ databases">
        <authorList>
            <person name="Sun Q."/>
            <person name="Zhou Y."/>
        </authorList>
    </citation>
    <scope>NUCLEOTIDE SEQUENCE</scope>
    <source>
        <strain evidence="2">CGMCC 1.3617</strain>
    </source>
</reference>